<evidence type="ECO:0000256" key="3">
    <source>
        <dbReference type="ARBA" id="ARBA00022840"/>
    </source>
</evidence>
<feature type="binding site" evidence="5">
    <location>
        <begin position="263"/>
        <end position="270"/>
    </location>
    <ligand>
        <name>ATP</name>
        <dbReference type="ChEBI" id="CHEBI:30616"/>
    </ligand>
</feature>
<dbReference type="EMBL" id="JBAMIC010000004">
    <property type="protein sequence ID" value="KAK7107430.1"/>
    <property type="molecule type" value="Genomic_DNA"/>
</dbReference>
<dbReference type="Pfam" id="PF00225">
    <property type="entry name" value="Kinesin"/>
    <property type="match status" value="2"/>
</dbReference>
<dbReference type="PROSITE" id="PS50067">
    <property type="entry name" value="KINESIN_MOTOR_2"/>
    <property type="match status" value="1"/>
</dbReference>
<dbReference type="SUPFAM" id="SSF52540">
    <property type="entry name" value="P-loop containing nucleoside triphosphate hydrolases"/>
    <property type="match status" value="1"/>
</dbReference>
<evidence type="ECO:0000313" key="9">
    <source>
        <dbReference type="Proteomes" id="UP001374579"/>
    </source>
</evidence>
<dbReference type="Gene3D" id="3.40.850.10">
    <property type="entry name" value="Kinesin motor domain"/>
    <property type="match status" value="1"/>
</dbReference>
<evidence type="ECO:0000256" key="2">
    <source>
        <dbReference type="ARBA" id="ARBA00022741"/>
    </source>
</evidence>
<dbReference type="Proteomes" id="UP001374579">
    <property type="component" value="Unassembled WGS sequence"/>
</dbReference>
<keyword evidence="4" id="KW-0206">Cytoskeleton</keyword>
<sequence length="595" mass="66376">MPLGLDRSNFFAEKVKTLEKSLRSRDERVAGLETENAMLYLKLAQLRGHLQASRNQANASEDASDRHTVYRTHIMTRTGEMRREVQTLKKELSSVRGLALELPRQMERSLQRANNVLQHHDNVMQSHTSNITVLADQVGQMQLSLSEMTERHAKEKKRRQELHNVLMELRGNIRVHCRLRPLMEFDCGNEDLASLGRQGTKSEVVVHPVDDENLCVRTHKQNKVFEYERVYNPSESQEMLFEEVQPMLTSLLDGYNICIMAYGQTGSGKTHTMLGSHRDDEYSPSQDPHPDEGVIPRATRELFRLIEEKTPGSHAVEVSVVEIYNNDIRDLLSKDPNAKHDVVTGADGSLNFPTIICKPVDTVYNVMCLVQRGLRTRRESATMVHEHSSRSHLVVTLTVVSQAPSFFSLPRTTSTETLNLDGGKKGRGATLTHSQTWSGDQMAGMLQQTPPAPATPTVRTKLQLVDLAGSECVGMSGVKGVALREASYINKSLSALADVLGALAEHRGHVPYRNARLTHFLQDSIGGDAKLLVLLCVSPAQRYVTESLQCLGFGQRARQVQRGPTKRRLPSSVEKVESAHSSQTRRASSASSPSR</sequence>
<keyword evidence="2 5" id="KW-0547">Nucleotide-binding</keyword>
<feature type="domain" description="Kinesin motor" evidence="7">
    <location>
        <begin position="172"/>
        <end position="560"/>
    </location>
</feature>
<evidence type="ECO:0000259" key="7">
    <source>
        <dbReference type="PROSITE" id="PS50067"/>
    </source>
</evidence>
<evidence type="ECO:0000256" key="5">
    <source>
        <dbReference type="PROSITE-ProRule" id="PRU00283"/>
    </source>
</evidence>
<dbReference type="InterPro" id="IPR036961">
    <property type="entry name" value="Kinesin_motor_dom_sf"/>
</dbReference>
<dbReference type="InterPro" id="IPR027640">
    <property type="entry name" value="Kinesin-like_fam"/>
</dbReference>
<dbReference type="GO" id="GO:0015630">
    <property type="term" value="C:microtubule cytoskeleton"/>
    <property type="evidence" value="ECO:0007669"/>
    <property type="project" value="TreeGrafter"/>
</dbReference>
<reference evidence="8 9" key="1">
    <citation type="submission" date="2024-02" db="EMBL/GenBank/DDBJ databases">
        <title>Chromosome-scale genome assembly of the rough periwinkle Littorina saxatilis.</title>
        <authorList>
            <person name="De Jode A."/>
            <person name="Faria R."/>
            <person name="Formenti G."/>
            <person name="Sims Y."/>
            <person name="Smith T.P."/>
            <person name="Tracey A."/>
            <person name="Wood J.M.D."/>
            <person name="Zagrodzka Z.B."/>
            <person name="Johannesson K."/>
            <person name="Butlin R.K."/>
            <person name="Leder E.H."/>
        </authorList>
    </citation>
    <scope>NUCLEOTIDE SEQUENCE [LARGE SCALE GENOMIC DNA]</scope>
    <source>
        <strain evidence="8">Snail1</strain>
        <tissue evidence="8">Muscle</tissue>
    </source>
</reference>
<gene>
    <name evidence="8" type="ORF">V1264_015363</name>
</gene>
<keyword evidence="4" id="KW-0963">Cytoplasm</keyword>
<dbReference type="GO" id="GO:0007018">
    <property type="term" value="P:microtubule-based movement"/>
    <property type="evidence" value="ECO:0007669"/>
    <property type="project" value="InterPro"/>
</dbReference>
<feature type="compositionally biased region" description="Low complexity" evidence="6">
    <location>
        <begin position="579"/>
        <end position="595"/>
    </location>
</feature>
<dbReference type="InterPro" id="IPR027417">
    <property type="entry name" value="P-loop_NTPase"/>
</dbReference>
<organism evidence="8 9">
    <name type="scientific">Littorina saxatilis</name>
    <dbReference type="NCBI Taxonomy" id="31220"/>
    <lineage>
        <taxon>Eukaryota</taxon>
        <taxon>Metazoa</taxon>
        <taxon>Spiralia</taxon>
        <taxon>Lophotrochozoa</taxon>
        <taxon>Mollusca</taxon>
        <taxon>Gastropoda</taxon>
        <taxon>Caenogastropoda</taxon>
        <taxon>Littorinimorpha</taxon>
        <taxon>Littorinoidea</taxon>
        <taxon>Littorinidae</taxon>
        <taxon>Littorina</taxon>
    </lineage>
</organism>
<feature type="region of interest" description="Disordered" evidence="6">
    <location>
        <begin position="270"/>
        <end position="293"/>
    </location>
</feature>
<dbReference type="PANTHER" id="PTHR47972">
    <property type="entry name" value="KINESIN-LIKE PROTEIN KLP-3"/>
    <property type="match status" value="1"/>
</dbReference>
<keyword evidence="5" id="KW-0505">Motor protein</keyword>
<comment type="subcellular location">
    <subcellularLocation>
        <location evidence="1">Cytoplasm</location>
        <location evidence="1">Cytoskeleton</location>
    </subcellularLocation>
</comment>
<dbReference type="GO" id="GO:0005524">
    <property type="term" value="F:ATP binding"/>
    <property type="evidence" value="ECO:0007669"/>
    <property type="project" value="UniProtKB-UniRule"/>
</dbReference>
<accession>A0AAN9BL96</accession>
<proteinExistence type="inferred from homology"/>
<evidence type="ECO:0000256" key="4">
    <source>
        <dbReference type="ARBA" id="ARBA00023212"/>
    </source>
</evidence>
<dbReference type="InterPro" id="IPR001752">
    <property type="entry name" value="Kinesin_motor_dom"/>
</dbReference>
<keyword evidence="9" id="KW-1185">Reference proteome</keyword>
<keyword evidence="3 5" id="KW-0067">ATP-binding</keyword>
<dbReference type="GO" id="GO:0003777">
    <property type="term" value="F:microtubule motor activity"/>
    <property type="evidence" value="ECO:0007669"/>
    <property type="project" value="InterPro"/>
</dbReference>
<feature type="region of interest" description="Disordered" evidence="6">
    <location>
        <begin position="559"/>
        <end position="595"/>
    </location>
</feature>
<comment type="caution">
    <text evidence="8">The sequence shown here is derived from an EMBL/GenBank/DDBJ whole genome shotgun (WGS) entry which is preliminary data.</text>
</comment>
<comment type="similarity">
    <text evidence="5">Belongs to the TRAFAC class myosin-kinesin ATPase superfamily. Kinesin family.</text>
</comment>
<name>A0AAN9BL96_9CAEN</name>
<protein>
    <recommendedName>
        <fullName evidence="7">Kinesin motor domain-containing protein</fullName>
    </recommendedName>
</protein>
<dbReference type="PRINTS" id="PR00380">
    <property type="entry name" value="KINESINHEAVY"/>
</dbReference>
<evidence type="ECO:0000256" key="1">
    <source>
        <dbReference type="ARBA" id="ARBA00004245"/>
    </source>
</evidence>
<dbReference type="SMART" id="SM00129">
    <property type="entry name" value="KISc"/>
    <property type="match status" value="1"/>
</dbReference>
<evidence type="ECO:0000313" key="8">
    <source>
        <dbReference type="EMBL" id="KAK7107430.1"/>
    </source>
</evidence>
<dbReference type="GO" id="GO:0008017">
    <property type="term" value="F:microtubule binding"/>
    <property type="evidence" value="ECO:0007669"/>
    <property type="project" value="InterPro"/>
</dbReference>
<evidence type="ECO:0000256" key="6">
    <source>
        <dbReference type="SAM" id="MobiDB-lite"/>
    </source>
</evidence>
<dbReference type="PANTHER" id="PTHR47972:SF63">
    <property type="entry name" value="KINESIN FAMILY MEMBER 25"/>
    <property type="match status" value="1"/>
</dbReference>
<dbReference type="AlphaFoldDB" id="A0AAN9BL96"/>